<reference evidence="3" key="1">
    <citation type="journal article" date="2019" name="Int. J. Syst. Evol. Microbiol.">
        <title>The Global Catalogue of Microorganisms (GCM) 10K type strain sequencing project: providing services to taxonomists for standard genome sequencing and annotation.</title>
        <authorList>
            <consortium name="The Broad Institute Genomics Platform"/>
            <consortium name="The Broad Institute Genome Sequencing Center for Infectious Disease"/>
            <person name="Wu L."/>
            <person name="Ma J."/>
        </authorList>
    </citation>
    <scope>NUCLEOTIDE SEQUENCE [LARGE SCALE GENOMIC DNA]</scope>
    <source>
        <strain evidence="3">CGMCC 1.15928</strain>
    </source>
</reference>
<protein>
    <recommendedName>
        <fullName evidence="1">DUF4365 domain-containing protein</fullName>
    </recommendedName>
</protein>
<feature type="domain" description="DUF4365" evidence="1">
    <location>
        <begin position="16"/>
        <end position="145"/>
    </location>
</feature>
<gene>
    <name evidence="2" type="ORF">GCM10011503_28250</name>
</gene>
<dbReference type="EMBL" id="BMKF01000002">
    <property type="protein sequence ID" value="GGB77823.1"/>
    <property type="molecule type" value="Genomic_DNA"/>
</dbReference>
<organism evidence="2 3">
    <name type="scientific">Henriciella pelagia</name>
    <dbReference type="NCBI Taxonomy" id="1977912"/>
    <lineage>
        <taxon>Bacteria</taxon>
        <taxon>Pseudomonadati</taxon>
        <taxon>Pseudomonadota</taxon>
        <taxon>Alphaproteobacteria</taxon>
        <taxon>Hyphomonadales</taxon>
        <taxon>Hyphomonadaceae</taxon>
        <taxon>Henriciella</taxon>
    </lineage>
</organism>
<keyword evidence="3" id="KW-1185">Reference proteome</keyword>
<sequence length="406" mass="46357">MNETQSNIPSGILSDIGVALARFKTGKIGLIFREKPTQDHGIDAEIEIVKDGRPTGRLISVQIKCGDSYFREREEAHFIFRFSAQHHRYWSEHSLPVIGIIVDPWEEQCFWTLLTGNNAIAAGESFKVRVPFSQRIDASSVAKFADIATPIFSKTAYQLFDEEDFSTGAVRRVAYYVSLVISERPWTKTEVRQLIYQLTSEARASQYYRNEQSRKTHSKSEAGIVTVFIYPTEEHRNFIGYLAKATWVDPKLDEKDKLSAIGEDDGEGLIIEWNENFDQLASLVQDLRATKAEYVDFVRSRMFKLKHVLIKHSDAARDDDSFEAQSLIDDAKFALGLWADRPVAPTQCRRLDDRLEECLALLENSVIFANRLASSENRGQRREAEKQIIEAHTKLGHAEYELSLIE</sequence>
<dbReference type="Proteomes" id="UP000628854">
    <property type="component" value="Unassembled WGS sequence"/>
</dbReference>
<evidence type="ECO:0000313" key="3">
    <source>
        <dbReference type="Proteomes" id="UP000628854"/>
    </source>
</evidence>
<evidence type="ECO:0000259" key="1">
    <source>
        <dbReference type="Pfam" id="PF14280"/>
    </source>
</evidence>
<comment type="caution">
    <text evidence="2">The sequence shown here is derived from an EMBL/GenBank/DDBJ whole genome shotgun (WGS) entry which is preliminary data.</text>
</comment>
<dbReference type="InterPro" id="IPR025375">
    <property type="entry name" value="DUF4365"/>
</dbReference>
<name>A0ABQ1JTW5_9PROT</name>
<accession>A0ABQ1JTW5</accession>
<dbReference type="RefSeq" id="WP_084393183.1">
    <property type="nucleotide sequence ID" value="NZ_BMKF01000002.1"/>
</dbReference>
<evidence type="ECO:0000313" key="2">
    <source>
        <dbReference type="EMBL" id="GGB77823.1"/>
    </source>
</evidence>
<dbReference type="Pfam" id="PF14280">
    <property type="entry name" value="DUF4365"/>
    <property type="match status" value="1"/>
</dbReference>
<proteinExistence type="predicted"/>